<dbReference type="EMBL" id="UGIX01000001">
    <property type="protein sequence ID" value="STP63625.1"/>
    <property type="molecule type" value="Genomic_DNA"/>
</dbReference>
<accession>A0A4U4C7W9</accession>
<evidence type="ECO:0000313" key="1">
    <source>
        <dbReference type="EMBL" id="STP63625.1"/>
    </source>
</evidence>
<organism evidence="2 4">
    <name type="scientific">Enterococcus faecalis</name>
    <name type="common">Streptococcus faecalis</name>
    <dbReference type="NCBI Taxonomy" id="1351"/>
    <lineage>
        <taxon>Bacteria</taxon>
        <taxon>Bacillati</taxon>
        <taxon>Bacillota</taxon>
        <taxon>Bacilli</taxon>
        <taxon>Lactobacillales</taxon>
        <taxon>Enterococcaceae</taxon>
        <taxon>Enterococcus</taxon>
    </lineage>
</organism>
<dbReference type="Proteomes" id="UP000254396">
    <property type="component" value="Unassembled WGS sequence"/>
</dbReference>
<dbReference type="RefSeq" id="WP_002359296.1">
    <property type="nucleotide sequence ID" value="NZ_AP027297.1"/>
</dbReference>
<reference evidence="1 3" key="1">
    <citation type="submission" date="2018-06" db="EMBL/GenBank/DDBJ databases">
        <authorList>
            <consortium name="Pathogen Informatics"/>
            <person name="Doyle S."/>
        </authorList>
    </citation>
    <scope>NUCLEOTIDE SEQUENCE [LARGE SCALE GENOMIC DNA]</scope>
    <source>
        <strain evidence="1 3">NCTC13379</strain>
    </source>
</reference>
<evidence type="ECO:0000313" key="3">
    <source>
        <dbReference type="Proteomes" id="UP000254396"/>
    </source>
</evidence>
<comment type="caution">
    <text evidence="2">The sequence shown here is derived from an EMBL/GenBank/DDBJ whole genome shotgun (WGS) entry which is preliminary data.</text>
</comment>
<evidence type="ECO:0000313" key="4">
    <source>
        <dbReference type="Proteomes" id="UP000305511"/>
    </source>
</evidence>
<name>A0A4U4C7W9_ENTFL</name>
<dbReference type="AlphaFoldDB" id="A0A4U4C7W9"/>
<evidence type="ECO:0000313" key="2">
    <source>
        <dbReference type="EMBL" id="TKK69050.1"/>
    </source>
</evidence>
<dbReference type="EMBL" id="SIYF01000453">
    <property type="protein sequence ID" value="TKK69050.1"/>
    <property type="molecule type" value="Genomic_DNA"/>
</dbReference>
<gene>
    <name evidence="2" type="ORF">EY666_15480</name>
    <name evidence="1" type="ORF">NCTC13379_00469</name>
</gene>
<dbReference type="Proteomes" id="UP000305511">
    <property type="component" value="Unassembled WGS sequence"/>
</dbReference>
<dbReference type="SMR" id="A0A4U4C7W9"/>
<proteinExistence type="predicted"/>
<reference evidence="2 4" key="2">
    <citation type="submission" date="2019-02" db="EMBL/GenBank/DDBJ databases">
        <title>Bacteria dissemination in different level of health care in South Africa: the effectiveness of infections prevention and control.</title>
        <authorList>
            <person name="Shobo C."/>
            <person name="Amoako D.G."/>
            <person name="Allam M."/>
            <person name="Ismail A."/>
            <person name="Bester L.A."/>
            <person name="Essack S.Y."/>
        </authorList>
    </citation>
    <scope>NUCLEOTIDE SEQUENCE [LARGE SCALE GENOMIC DNA]</scope>
    <source>
        <strain evidence="2 4">2SIL2</strain>
    </source>
</reference>
<protein>
    <submittedName>
        <fullName evidence="2">Uncharacterized protein</fullName>
    </submittedName>
</protein>
<sequence>MDSNEIIKRVRERVYREVKKKYTRDDLDTRIQDVLYYRSETYMKLVSFANGKRIKKLADPRKFEKFMDTKGVKIVAEVLDGLNNQPKMQAMEYEQKVLTKVRQWYQKKNHPELVDLEEEAFEQLVEKNIIYKKMKKRLYEEQDNQGFVYSDNFDMQLIRDSCDIEEALYLDITLGDY</sequence>